<name>B6QFN7_TALMQ</name>
<dbReference type="Proteomes" id="UP000001294">
    <property type="component" value="Unassembled WGS sequence"/>
</dbReference>
<sequence length="412" mass="47703">MMCPKSLHAAFIPQVLSTSPSPPSSLSQDSDIYSSILSPFQSLVYLLLIKIIISAILTAMTHQVPGVPPLSPTHFIHSVTVSIINHRTEEHDAQTYRDLCNSRINLLEKQYHILKDALHKAMGVADMWWGADKVNNLEQRAKLGTTLIDEIIQPYFAKTQALVDRHQDRFDIDETVHAYLELCGESLVNCFTPVQGMDYYQAYAAKGLAVRLAEVDQIRTILADFRKNYGRTILLEKGVRNYGYERFLKKPEEDPRVITWSLLWAGLTKAQDVRLWSIVAREDLQIYKRDAFESIKDERVGLLEDKIEAAKEFWHLKIKLANEEDPQLEDDDDEKWAELFESSFVSQFEGIIEKTKLRLMKKYNIFNFRFLGPLTDGVRFEEDLRLQALRGLEKKDWPGFMQYRMQLLEVEK</sequence>
<dbReference type="EMBL" id="DS995901">
    <property type="protein sequence ID" value="EEA24272.1"/>
    <property type="molecule type" value="Genomic_DNA"/>
</dbReference>
<dbReference type="OrthoDB" id="4226600at2759"/>
<accession>B6QFN7</accession>
<evidence type="ECO:0000313" key="2">
    <source>
        <dbReference type="Proteomes" id="UP000001294"/>
    </source>
</evidence>
<keyword evidence="2" id="KW-1185">Reference proteome</keyword>
<dbReference type="HOGENOM" id="CLU_669355_0_0_1"/>
<dbReference type="AlphaFoldDB" id="B6QFN7"/>
<protein>
    <submittedName>
        <fullName evidence="1">Uncharacterized protein</fullName>
    </submittedName>
</protein>
<dbReference type="PhylomeDB" id="B6QFN7"/>
<reference evidence="2" key="1">
    <citation type="journal article" date="2015" name="Genome Announc.">
        <title>Genome sequence of the AIDS-associated pathogen Penicillium marneffei (ATCC18224) and its near taxonomic relative Talaromyces stipitatus (ATCC10500).</title>
        <authorList>
            <person name="Nierman W.C."/>
            <person name="Fedorova-Abrams N.D."/>
            <person name="Andrianopoulos A."/>
        </authorList>
    </citation>
    <scope>NUCLEOTIDE SEQUENCE [LARGE SCALE GENOMIC DNA]</scope>
    <source>
        <strain evidence="2">ATCC 18224 / CBS 334.59 / QM 7333</strain>
    </source>
</reference>
<gene>
    <name evidence="1" type="ORF">PMAA_082770</name>
</gene>
<dbReference type="VEuPathDB" id="FungiDB:PMAA_082770"/>
<evidence type="ECO:0000313" key="1">
    <source>
        <dbReference type="EMBL" id="EEA24272.1"/>
    </source>
</evidence>
<proteinExistence type="predicted"/>
<organism evidence="1 2">
    <name type="scientific">Talaromyces marneffei (strain ATCC 18224 / CBS 334.59 / QM 7333)</name>
    <name type="common">Penicillium marneffei</name>
    <dbReference type="NCBI Taxonomy" id="441960"/>
    <lineage>
        <taxon>Eukaryota</taxon>
        <taxon>Fungi</taxon>
        <taxon>Dikarya</taxon>
        <taxon>Ascomycota</taxon>
        <taxon>Pezizomycotina</taxon>
        <taxon>Eurotiomycetes</taxon>
        <taxon>Eurotiomycetidae</taxon>
        <taxon>Eurotiales</taxon>
        <taxon>Trichocomaceae</taxon>
        <taxon>Talaromyces</taxon>
        <taxon>Talaromyces sect. Talaromyces</taxon>
    </lineage>
</organism>